<evidence type="ECO:0000256" key="2">
    <source>
        <dbReference type="ARBA" id="ARBA00008537"/>
    </source>
</evidence>
<dbReference type="InterPro" id="IPR011701">
    <property type="entry name" value="MFS"/>
</dbReference>
<evidence type="ECO:0000256" key="5">
    <source>
        <dbReference type="ARBA" id="ARBA00022692"/>
    </source>
</evidence>
<keyword evidence="3" id="KW-0813">Transport</keyword>
<dbReference type="InterPro" id="IPR004638">
    <property type="entry name" value="EmrB-like"/>
</dbReference>
<feature type="transmembrane region" description="Helical" evidence="8">
    <location>
        <begin position="281"/>
        <end position="306"/>
    </location>
</feature>
<feature type="domain" description="Major facilitator superfamily (MFS) profile" evidence="9">
    <location>
        <begin position="25"/>
        <end position="495"/>
    </location>
</feature>
<gene>
    <name evidence="10" type="ORF">DV20_07975</name>
</gene>
<feature type="transmembrane region" description="Helical" evidence="8">
    <location>
        <begin position="212"/>
        <end position="231"/>
    </location>
</feature>
<evidence type="ECO:0000313" key="10">
    <source>
        <dbReference type="EMBL" id="KDN22643.1"/>
    </source>
</evidence>
<sequence length="514" mass="53028">MPHSGPSASGDVTGAGKLDRDVLKVAAVVVLGSIMAILDTTVVNVALQELTVRFQTSFATIQWVSTGYMLALAAVIPVTGWASDRFGTKRLYLVALSVFLLGSVLAGLSWNIETLIGFRVLQGLGGGMLMPAGMTLLTRAAGPQRVGQVMALLGVPMLLGPIGGPILGGWLVDTVSWRWIFFINVPIGLVALVATTVFLPQDEPERADRFDFPGMLMLSPGLALLLYGVANVPGAGGVSRPEVWLPAGLGAVLVAGFVLRATRIPNPLIDLGLFRDRTFSVAVLAMAFFSVSFFGVMLLFPSYFLLVRGESALSAGLLMAPQGIGAMLTMPVAGKLADRIGPGRVILPGIVAIAAGLALFAGVGAGTAYWQLLAALFVVGLGVGAAMMPIMVAALRTLRHREVARASTATNIIQQMSGAIGSAVMSIILAGVLAAKFGVPTSQGQLAAGAALADPATHDAAAAAAADSFGTAFTWGLVFMVVSAVPAALLLRKAPLRDELVPDVVDVPVGKTVV</sequence>
<dbReference type="Pfam" id="PF07690">
    <property type="entry name" value="MFS_1"/>
    <property type="match status" value="1"/>
</dbReference>
<evidence type="ECO:0000256" key="4">
    <source>
        <dbReference type="ARBA" id="ARBA00022475"/>
    </source>
</evidence>
<dbReference type="Gene3D" id="1.20.1720.10">
    <property type="entry name" value="Multidrug resistance protein D"/>
    <property type="match status" value="1"/>
</dbReference>
<dbReference type="PANTHER" id="PTHR42718:SF9">
    <property type="entry name" value="MAJOR FACILITATOR SUPERFAMILY MULTIDRUG TRANSPORTER MFSC"/>
    <property type="match status" value="1"/>
</dbReference>
<dbReference type="GO" id="GO:0022857">
    <property type="term" value="F:transmembrane transporter activity"/>
    <property type="evidence" value="ECO:0007669"/>
    <property type="project" value="InterPro"/>
</dbReference>
<feature type="transmembrane region" description="Helical" evidence="8">
    <location>
        <begin position="91"/>
        <end position="110"/>
    </location>
</feature>
<feature type="transmembrane region" description="Helical" evidence="8">
    <location>
        <begin position="149"/>
        <end position="171"/>
    </location>
</feature>
<keyword evidence="6 8" id="KW-1133">Transmembrane helix</keyword>
<evidence type="ECO:0000256" key="3">
    <source>
        <dbReference type="ARBA" id="ARBA00022448"/>
    </source>
</evidence>
<evidence type="ECO:0000313" key="11">
    <source>
        <dbReference type="Proteomes" id="UP000027345"/>
    </source>
</evidence>
<dbReference type="EMBL" id="JMQI01000015">
    <property type="protein sequence ID" value="KDN22643.1"/>
    <property type="molecule type" value="Genomic_DNA"/>
</dbReference>
<dbReference type="NCBIfam" id="TIGR00711">
    <property type="entry name" value="efflux_EmrB"/>
    <property type="match status" value="1"/>
</dbReference>
<accession>A0A066UEM2</accession>
<reference evidence="10 11" key="1">
    <citation type="submission" date="2014-05" db="EMBL/GenBank/DDBJ databases">
        <title>Draft genome sequence of Amycolatopsis rifamycinica DSM 46095.</title>
        <authorList>
            <person name="Lal R."/>
            <person name="Saxena A."/>
            <person name="Kumari R."/>
            <person name="Mukherjee U."/>
            <person name="Singh P."/>
            <person name="Sangwan N."/>
            <person name="Mahato N.K."/>
        </authorList>
    </citation>
    <scope>NUCLEOTIDE SEQUENCE [LARGE SCALE GENOMIC DNA]</scope>
    <source>
        <strain evidence="10 11">DSM 46095</strain>
    </source>
</reference>
<dbReference type="InterPro" id="IPR020846">
    <property type="entry name" value="MFS_dom"/>
</dbReference>
<proteinExistence type="inferred from homology"/>
<feature type="transmembrane region" description="Helical" evidence="8">
    <location>
        <begin position="243"/>
        <end position="261"/>
    </location>
</feature>
<feature type="transmembrane region" description="Helical" evidence="8">
    <location>
        <begin position="25"/>
        <end position="47"/>
    </location>
</feature>
<dbReference type="eggNOG" id="COG2814">
    <property type="taxonomic scope" value="Bacteria"/>
</dbReference>
<comment type="similarity">
    <text evidence="2">Belongs to the major facilitator superfamily. EmrB family.</text>
</comment>
<feature type="transmembrane region" description="Helical" evidence="8">
    <location>
        <begin position="416"/>
        <end position="435"/>
    </location>
</feature>
<organism evidence="10 11">
    <name type="scientific">Amycolatopsis rifamycinica</name>
    <dbReference type="NCBI Taxonomy" id="287986"/>
    <lineage>
        <taxon>Bacteria</taxon>
        <taxon>Bacillati</taxon>
        <taxon>Actinomycetota</taxon>
        <taxon>Actinomycetes</taxon>
        <taxon>Pseudonocardiales</taxon>
        <taxon>Pseudonocardiaceae</taxon>
        <taxon>Amycolatopsis</taxon>
    </lineage>
</organism>
<dbReference type="InterPro" id="IPR036259">
    <property type="entry name" value="MFS_trans_sf"/>
</dbReference>
<feature type="transmembrane region" description="Helical" evidence="8">
    <location>
        <begin position="59"/>
        <end position="79"/>
    </location>
</feature>
<dbReference type="SUPFAM" id="SSF103473">
    <property type="entry name" value="MFS general substrate transporter"/>
    <property type="match status" value="1"/>
</dbReference>
<feature type="transmembrane region" description="Helical" evidence="8">
    <location>
        <begin position="369"/>
        <end position="395"/>
    </location>
</feature>
<feature type="transmembrane region" description="Helical" evidence="8">
    <location>
        <begin position="177"/>
        <end position="200"/>
    </location>
</feature>
<evidence type="ECO:0000259" key="9">
    <source>
        <dbReference type="PROSITE" id="PS50850"/>
    </source>
</evidence>
<feature type="transmembrane region" description="Helical" evidence="8">
    <location>
        <begin position="345"/>
        <end position="363"/>
    </location>
</feature>
<keyword evidence="5 8" id="KW-0812">Transmembrane</keyword>
<dbReference type="PANTHER" id="PTHR42718">
    <property type="entry name" value="MAJOR FACILITATOR SUPERFAMILY MULTIDRUG TRANSPORTER MFSC"/>
    <property type="match status" value="1"/>
</dbReference>
<feature type="transmembrane region" description="Helical" evidence="8">
    <location>
        <begin position="472"/>
        <end position="491"/>
    </location>
</feature>
<evidence type="ECO:0000256" key="7">
    <source>
        <dbReference type="ARBA" id="ARBA00023136"/>
    </source>
</evidence>
<protein>
    <submittedName>
        <fullName evidence="10">Multidrug transporter</fullName>
    </submittedName>
</protein>
<keyword evidence="11" id="KW-1185">Reference proteome</keyword>
<dbReference type="Gene3D" id="1.20.1250.20">
    <property type="entry name" value="MFS general substrate transporter like domains"/>
    <property type="match status" value="1"/>
</dbReference>
<evidence type="ECO:0000256" key="6">
    <source>
        <dbReference type="ARBA" id="ARBA00022989"/>
    </source>
</evidence>
<keyword evidence="7 8" id="KW-0472">Membrane</keyword>
<dbReference type="GO" id="GO:0005886">
    <property type="term" value="C:plasma membrane"/>
    <property type="evidence" value="ECO:0007669"/>
    <property type="project" value="UniProtKB-SubCell"/>
</dbReference>
<dbReference type="PROSITE" id="PS50850">
    <property type="entry name" value="MFS"/>
    <property type="match status" value="1"/>
</dbReference>
<name>A0A066UEM2_9PSEU</name>
<dbReference type="OrthoDB" id="9812221at2"/>
<feature type="transmembrane region" description="Helical" evidence="8">
    <location>
        <begin position="116"/>
        <end position="137"/>
    </location>
</feature>
<keyword evidence="4" id="KW-1003">Cell membrane</keyword>
<dbReference type="RefSeq" id="WP_043777854.1">
    <property type="nucleotide sequence ID" value="NZ_JMQI01000015.1"/>
</dbReference>
<dbReference type="CDD" id="cd17503">
    <property type="entry name" value="MFS_LmrB_MDR_like"/>
    <property type="match status" value="1"/>
</dbReference>
<dbReference type="STRING" id="287986.DV20_07975"/>
<dbReference type="AlphaFoldDB" id="A0A066UEM2"/>
<dbReference type="Proteomes" id="UP000027345">
    <property type="component" value="Unassembled WGS sequence"/>
</dbReference>
<evidence type="ECO:0000256" key="1">
    <source>
        <dbReference type="ARBA" id="ARBA00004651"/>
    </source>
</evidence>
<comment type="subcellular location">
    <subcellularLocation>
        <location evidence="1">Cell membrane</location>
        <topology evidence="1">Multi-pass membrane protein</topology>
    </subcellularLocation>
</comment>
<evidence type="ECO:0000256" key="8">
    <source>
        <dbReference type="SAM" id="Phobius"/>
    </source>
</evidence>
<comment type="caution">
    <text evidence="10">The sequence shown here is derived from an EMBL/GenBank/DDBJ whole genome shotgun (WGS) entry which is preliminary data.</text>
</comment>
<dbReference type="PRINTS" id="PR01036">
    <property type="entry name" value="TCRTETB"/>
</dbReference>